<name>M4Z5U8_9BRAD</name>
<dbReference type="Proteomes" id="UP000011841">
    <property type="component" value="Chromosome"/>
</dbReference>
<evidence type="ECO:0000313" key="10">
    <source>
        <dbReference type="EMBL" id="BAM88669.1"/>
    </source>
</evidence>
<dbReference type="GO" id="GO:0044780">
    <property type="term" value="P:bacterial-type flagellum assembly"/>
    <property type="evidence" value="ECO:0007669"/>
    <property type="project" value="InterPro"/>
</dbReference>
<evidence type="ECO:0000256" key="8">
    <source>
        <dbReference type="ARBA" id="ARBA00023143"/>
    </source>
</evidence>
<dbReference type="GO" id="GO:0009425">
    <property type="term" value="C:bacterial-type flagellum basal body"/>
    <property type="evidence" value="ECO:0007669"/>
    <property type="project" value="UniProtKB-SubCell"/>
</dbReference>
<evidence type="ECO:0000256" key="1">
    <source>
        <dbReference type="ARBA" id="ARBA00004651"/>
    </source>
</evidence>
<dbReference type="PATRIC" id="fig|1245469.3.peg.2731"/>
<dbReference type="NCBIfam" id="NF004671">
    <property type="entry name" value="PRK06010.1"/>
    <property type="match status" value="1"/>
</dbReference>
<evidence type="ECO:0000256" key="9">
    <source>
        <dbReference type="RuleBase" id="RU364090"/>
    </source>
</evidence>
<dbReference type="eggNOG" id="COG1987">
    <property type="taxonomic scope" value="Bacteria"/>
</dbReference>
<evidence type="ECO:0000313" key="11">
    <source>
        <dbReference type="Proteomes" id="UP000011841"/>
    </source>
</evidence>
<keyword evidence="10" id="KW-0969">Cilium</keyword>
<keyword evidence="5 9" id="KW-0812">Transmembrane</keyword>
<evidence type="ECO:0000256" key="5">
    <source>
        <dbReference type="ARBA" id="ARBA00022692"/>
    </source>
</evidence>
<keyword evidence="11" id="KW-1185">Reference proteome</keyword>
<dbReference type="STRING" id="1245469.S58_26630"/>
<keyword evidence="10" id="KW-0966">Cell projection</keyword>
<evidence type="ECO:0000256" key="6">
    <source>
        <dbReference type="ARBA" id="ARBA00022989"/>
    </source>
</evidence>
<dbReference type="PIRSF" id="PIRSF004669">
    <property type="entry name" value="FliQ"/>
    <property type="match status" value="1"/>
</dbReference>
<comment type="subcellular location">
    <subcellularLocation>
        <location evidence="1 9">Cell membrane</location>
        <topology evidence="1">Multi-pass membrane protein</topology>
    </subcellularLocation>
    <subcellularLocation>
        <location evidence="9">Bacterial flagellum basal body</location>
    </subcellularLocation>
</comment>
<keyword evidence="10" id="KW-0282">Flagellum</keyword>
<evidence type="ECO:0000256" key="3">
    <source>
        <dbReference type="ARBA" id="ARBA00021718"/>
    </source>
</evidence>
<dbReference type="PRINTS" id="PR00952">
    <property type="entry name" value="TYPE3IMQPROT"/>
</dbReference>
<keyword evidence="7 9" id="KW-0472">Membrane</keyword>
<dbReference type="GO" id="GO:0005886">
    <property type="term" value="C:plasma membrane"/>
    <property type="evidence" value="ECO:0007669"/>
    <property type="project" value="UniProtKB-SubCell"/>
</dbReference>
<dbReference type="HOGENOM" id="CLU_164516_0_1_5"/>
<feature type="transmembrane region" description="Helical" evidence="9">
    <location>
        <begin position="66"/>
        <end position="86"/>
    </location>
</feature>
<evidence type="ECO:0000256" key="4">
    <source>
        <dbReference type="ARBA" id="ARBA00022475"/>
    </source>
</evidence>
<dbReference type="InterPro" id="IPR002191">
    <property type="entry name" value="Bac_export_3"/>
</dbReference>
<proteinExistence type="inferred from homology"/>
<sequence length="103" mass="11121">MKGADQALTDDEGRQDMTGAETLDVARDAIWTIVIVSSPLMVVGLVVGVIVSLFQALTQIQEQTLVFVPKIIAIFVTLLLALPFMADALHSHMMRISSRIIGG</sequence>
<keyword evidence="6 9" id="KW-1133">Transmembrane helix</keyword>
<dbReference type="Pfam" id="PF01313">
    <property type="entry name" value="Bac_export_3"/>
    <property type="match status" value="1"/>
</dbReference>
<organism evidence="10 11">
    <name type="scientific">Bradyrhizobium oligotrophicum S58</name>
    <dbReference type="NCBI Taxonomy" id="1245469"/>
    <lineage>
        <taxon>Bacteria</taxon>
        <taxon>Pseudomonadati</taxon>
        <taxon>Pseudomonadota</taxon>
        <taxon>Alphaproteobacteria</taxon>
        <taxon>Hyphomicrobiales</taxon>
        <taxon>Nitrobacteraceae</taxon>
        <taxon>Bradyrhizobium</taxon>
    </lineage>
</organism>
<evidence type="ECO:0000256" key="7">
    <source>
        <dbReference type="ARBA" id="ARBA00023136"/>
    </source>
</evidence>
<comment type="function">
    <text evidence="9">Role in flagellar biosynthesis.</text>
</comment>
<dbReference type="NCBIfam" id="TIGR01402">
    <property type="entry name" value="fliQ"/>
    <property type="match status" value="1"/>
</dbReference>
<dbReference type="InterPro" id="IPR006305">
    <property type="entry name" value="FliQ"/>
</dbReference>
<dbReference type="EMBL" id="AP012603">
    <property type="protein sequence ID" value="BAM88669.1"/>
    <property type="molecule type" value="Genomic_DNA"/>
</dbReference>
<feature type="transmembrane region" description="Helical" evidence="9">
    <location>
        <begin position="29"/>
        <end position="54"/>
    </location>
</feature>
<keyword evidence="4 9" id="KW-1003">Cell membrane</keyword>
<accession>M4Z5U8</accession>
<protein>
    <recommendedName>
        <fullName evidence="3 9">Flagellar biosynthetic protein FliQ</fullName>
    </recommendedName>
</protein>
<evidence type="ECO:0000256" key="2">
    <source>
        <dbReference type="ARBA" id="ARBA00006156"/>
    </source>
</evidence>
<keyword evidence="8 9" id="KW-0975">Bacterial flagellum</keyword>
<reference evidence="10 11" key="1">
    <citation type="journal article" date="2013" name="Appl. Environ. Microbiol.">
        <title>Genome analysis suggests that the soil oligotrophic bacterium Agromonas oligotrophica (Bradyrhizobium oligotrophicum) is a nitrogen-fixing symbiont of Aeschynomene indica.</title>
        <authorList>
            <person name="Okubo T."/>
            <person name="Fukushima S."/>
            <person name="Itakura M."/>
            <person name="Oshima K."/>
            <person name="Longtonglang A."/>
            <person name="Teaumroong N."/>
            <person name="Mitsui H."/>
            <person name="Hattori M."/>
            <person name="Hattori R."/>
            <person name="Hattori T."/>
            <person name="Minamisawa K."/>
        </authorList>
    </citation>
    <scope>NUCLEOTIDE SEQUENCE [LARGE SCALE GENOMIC DNA]</scope>
    <source>
        <strain evidence="10 11">S58</strain>
    </source>
</reference>
<dbReference type="PANTHER" id="PTHR34040:SF2">
    <property type="entry name" value="FLAGELLAR BIOSYNTHETIC PROTEIN FLIQ"/>
    <property type="match status" value="1"/>
</dbReference>
<gene>
    <name evidence="9 10" type="primary">fliQ</name>
    <name evidence="10" type="ORF">S58_26630</name>
</gene>
<dbReference type="GO" id="GO:0009306">
    <property type="term" value="P:protein secretion"/>
    <property type="evidence" value="ECO:0007669"/>
    <property type="project" value="InterPro"/>
</dbReference>
<dbReference type="KEGG" id="aol:S58_26630"/>
<dbReference type="PANTHER" id="PTHR34040">
    <property type="entry name" value="FLAGELLAR BIOSYNTHETIC PROTEIN FLIQ"/>
    <property type="match status" value="1"/>
</dbReference>
<dbReference type="AlphaFoldDB" id="M4Z5U8"/>
<comment type="similarity">
    <text evidence="2 9">Belongs to the FliQ/MopD/SpaQ family.</text>
</comment>